<evidence type="ECO:0000313" key="6">
    <source>
        <dbReference type="EMBL" id="AFL88189.1"/>
    </source>
</evidence>
<evidence type="ECO:0000313" key="7">
    <source>
        <dbReference type="Proteomes" id="UP000006056"/>
    </source>
</evidence>
<dbReference type="eggNOG" id="COG0457">
    <property type="taxonomic scope" value="Bacteria"/>
</dbReference>
<gene>
    <name evidence="6" type="ordered locus">Terro_1899</name>
</gene>
<dbReference type="AlphaFoldDB" id="I3ZG21"/>
<evidence type="ECO:0000256" key="4">
    <source>
        <dbReference type="SAM" id="MobiDB-lite"/>
    </source>
</evidence>
<dbReference type="KEGG" id="trs:Terro_1899"/>
<keyword evidence="1" id="KW-0677">Repeat</keyword>
<dbReference type="Proteomes" id="UP000006056">
    <property type="component" value="Chromosome"/>
</dbReference>
<dbReference type="EMBL" id="CP003379">
    <property type="protein sequence ID" value="AFL88189.1"/>
    <property type="molecule type" value="Genomic_DNA"/>
</dbReference>
<feature type="compositionally biased region" description="Polar residues" evidence="4">
    <location>
        <begin position="29"/>
        <end position="42"/>
    </location>
</feature>
<dbReference type="PANTHER" id="PTHR44943:SF5">
    <property type="entry name" value="BLL7697 PROTEIN"/>
    <property type="match status" value="1"/>
</dbReference>
<proteinExistence type="predicted"/>
<keyword evidence="7" id="KW-1185">Reference proteome</keyword>
<evidence type="ECO:0000256" key="5">
    <source>
        <dbReference type="SAM" id="SignalP"/>
    </source>
</evidence>
<name>I3ZG21_TERRK</name>
<evidence type="ECO:0000256" key="2">
    <source>
        <dbReference type="ARBA" id="ARBA00022803"/>
    </source>
</evidence>
<evidence type="ECO:0000256" key="1">
    <source>
        <dbReference type="ARBA" id="ARBA00022737"/>
    </source>
</evidence>
<keyword evidence="2 3" id="KW-0802">TPR repeat</keyword>
<dbReference type="InterPro" id="IPR019734">
    <property type="entry name" value="TPR_rpt"/>
</dbReference>
<protein>
    <submittedName>
        <fullName evidence="6">Uncharacterized protein</fullName>
    </submittedName>
</protein>
<dbReference type="InterPro" id="IPR011990">
    <property type="entry name" value="TPR-like_helical_dom_sf"/>
</dbReference>
<feature type="signal peptide" evidence="5">
    <location>
        <begin position="1"/>
        <end position="19"/>
    </location>
</feature>
<dbReference type="PROSITE" id="PS50005">
    <property type="entry name" value="TPR"/>
    <property type="match status" value="1"/>
</dbReference>
<dbReference type="RefSeq" id="WP_014785758.1">
    <property type="nucleotide sequence ID" value="NC_018014.1"/>
</dbReference>
<dbReference type="OrthoDB" id="115009at2"/>
<accession>I3ZG21</accession>
<dbReference type="Gene3D" id="1.25.40.10">
    <property type="entry name" value="Tetratricopeptide repeat domain"/>
    <property type="match status" value="3"/>
</dbReference>
<keyword evidence="5" id="KW-0732">Signal</keyword>
<feature type="chain" id="PRO_5003684038" evidence="5">
    <location>
        <begin position="20"/>
        <end position="447"/>
    </location>
</feature>
<feature type="repeat" description="TPR" evidence="3">
    <location>
        <begin position="81"/>
        <end position="114"/>
    </location>
</feature>
<dbReference type="Pfam" id="PF13414">
    <property type="entry name" value="TPR_11"/>
    <property type="match status" value="1"/>
</dbReference>
<dbReference type="Pfam" id="PF13174">
    <property type="entry name" value="TPR_6"/>
    <property type="match status" value="1"/>
</dbReference>
<dbReference type="Pfam" id="PF14559">
    <property type="entry name" value="TPR_19"/>
    <property type="match status" value="1"/>
</dbReference>
<reference evidence="6 7" key="1">
    <citation type="submission" date="2012-06" db="EMBL/GenBank/DDBJ databases">
        <title>Complete genome of Terriglobus roseus DSM 18391.</title>
        <authorList>
            <consortium name="US DOE Joint Genome Institute (JGI-PGF)"/>
            <person name="Lucas S."/>
            <person name="Copeland A."/>
            <person name="Lapidus A."/>
            <person name="Glavina del Rio T."/>
            <person name="Dalin E."/>
            <person name="Tice H."/>
            <person name="Bruce D."/>
            <person name="Goodwin L."/>
            <person name="Pitluck S."/>
            <person name="Peters L."/>
            <person name="Mikhailova N."/>
            <person name="Munk A.C.C."/>
            <person name="Kyrpides N."/>
            <person name="Mavromatis K."/>
            <person name="Ivanova N."/>
            <person name="Brettin T."/>
            <person name="Detter J.C."/>
            <person name="Han C."/>
            <person name="Larimer F."/>
            <person name="Land M."/>
            <person name="Hauser L."/>
            <person name="Markowitz V."/>
            <person name="Cheng J.-F."/>
            <person name="Hugenholtz P."/>
            <person name="Woyke T."/>
            <person name="Wu D."/>
            <person name="Brambilla E."/>
            <person name="Klenk H.-P."/>
            <person name="Eisen J.A."/>
        </authorList>
    </citation>
    <scope>NUCLEOTIDE SEQUENCE [LARGE SCALE GENOMIC DNA]</scope>
    <source>
        <strain evidence="7">DSM 18391 / NRRL B-41598 / KBS 63</strain>
    </source>
</reference>
<dbReference type="PANTHER" id="PTHR44943">
    <property type="entry name" value="CELLULOSE SYNTHASE OPERON PROTEIN C"/>
    <property type="match status" value="1"/>
</dbReference>
<dbReference type="STRING" id="926566.Terro_1899"/>
<dbReference type="SUPFAM" id="SSF48452">
    <property type="entry name" value="TPR-like"/>
    <property type="match status" value="2"/>
</dbReference>
<sequence>MKLSLAALLIVAATANAHAHAEIQMQMPPGTTSPVPDTTRQAPPTAESAALQAAEENIASEKYTEAVTLLKPFATSTQTNARIFYDLAFAQDALGNNNEAAAAYRSAIALKPEDVTARASLGLLLARTGNAKEAEEQLTAVTKVPNADPAIQARAYRALAQIHFRAPARAIPELIQALKLSPETPDDAAMAAELTDSQHDDAATEKAYAHASELAPNDIEVAVGYARVLSRLKKSAEAQKVLQKALENHPQNHVLLAELASEQLLDGQTEAALPSLEKLHKTEPENGAVALLLARAYTNAGAPDKAYDLYDSLLKTSPEDVTILSGTADALIRLKRSPEAEPLLQSALAHPDRFPTKTAMAEAAGELAFAASSNKDYETVLRALATRNAVLPSQPPYTFLSASAHDALHHTKAAQEQYHLFLQQSGGKFPDQEWQAQQRLRILDRAK</sequence>
<organism evidence="6 7">
    <name type="scientific">Terriglobus roseus (strain DSM 18391 / NRRL B-41598 / KBS 63)</name>
    <dbReference type="NCBI Taxonomy" id="926566"/>
    <lineage>
        <taxon>Bacteria</taxon>
        <taxon>Pseudomonadati</taxon>
        <taxon>Acidobacteriota</taxon>
        <taxon>Terriglobia</taxon>
        <taxon>Terriglobales</taxon>
        <taxon>Acidobacteriaceae</taxon>
        <taxon>Terriglobus</taxon>
    </lineage>
</organism>
<dbReference type="SMART" id="SM00028">
    <property type="entry name" value="TPR"/>
    <property type="match status" value="7"/>
</dbReference>
<feature type="region of interest" description="Disordered" evidence="4">
    <location>
        <begin position="26"/>
        <end position="46"/>
    </location>
</feature>
<dbReference type="InterPro" id="IPR051685">
    <property type="entry name" value="Ycf3/AcsC/BcsC/TPR_MFPF"/>
</dbReference>
<dbReference type="HOGENOM" id="CLU_643702_0_0_0"/>
<evidence type="ECO:0000256" key="3">
    <source>
        <dbReference type="PROSITE-ProRule" id="PRU00339"/>
    </source>
</evidence>